<organism evidence="1 2">
    <name type="scientific">Pseudomonas fluorescens</name>
    <dbReference type="NCBI Taxonomy" id="294"/>
    <lineage>
        <taxon>Bacteria</taxon>
        <taxon>Pseudomonadati</taxon>
        <taxon>Pseudomonadota</taxon>
        <taxon>Gammaproteobacteria</taxon>
        <taxon>Pseudomonadales</taxon>
        <taxon>Pseudomonadaceae</taxon>
        <taxon>Pseudomonas</taxon>
    </lineage>
</organism>
<dbReference type="Proteomes" id="UP000254535">
    <property type="component" value="Chromosome"/>
</dbReference>
<evidence type="ECO:0000313" key="1">
    <source>
        <dbReference type="EMBL" id="AXJ04079.1"/>
    </source>
</evidence>
<dbReference type="EMBL" id="CP022313">
    <property type="protein sequence ID" value="AXJ04079.1"/>
    <property type="molecule type" value="Genomic_DNA"/>
</dbReference>
<evidence type="ECO:0000313" key="2">
    <source>
        <dbReference type="Proteomes" id="UP000254535"/>
    </source>
</evidence>
<name>A0A345UUC7_PSEFL</name>
<dbReference type="AlphaFoldDB" id="A0A345UUC7"/>
<proteinExistence type="predicted"/>
<accession>A0A345UUC7</accession>
<sequence>MMLKDPYLNERFEPRFTWFIGVFDVYDREETRGLELGVYNPNAPEDREILIRKYCLNLPYLSYRHKLVLLEALEVALDDSNYDFSSLFEIDEWETSSWPREEWYSLNSSRCFFREVYRLARDVWREDLELAASEDRTMW</sequence>
<reference evidence="1 2" key="1">
    <citation type="submission" date="2017-07" db="EMBL/GenBank/DDBJ databases">
        <title>Genome sequence of Pseudomonas NEP1.</title>
        <authorList>
            <person name="Nascimento F.X."/>
        </authorList>
    </citation>
    <scope>NUCLEOTIDE SEQUENCE [LARGE SCALE GENOMIC DNA]</scope>
    <source>
        <strain evidence="1 2">NEP1</strain>
    </source>
</reference>
<dbReference type="RefSeq" id="WP_115077081.1">
    <property type="nucleotide sequence ID" value="NZ_CP022313.1"/>
</dbReference>
<gene>
    <name evidence="1" type="ORF">CFN16_07985</name>
</gene>
<protein>
    <submittedName>
        <fullName evidence="1">Uncharacterized protein</fullName>
    </submittedName>
</protein>